<dbReference type="OrthoDB" id="47375at2759"/>
<proteinExistence type="predicted"/>
<name>A0A6A6NV67_9PEZI</name>
<protein>
    <submittedName>
        <fullName evidence="1">Uncharacterized protein</fullName>
    </submittedName>
</protein>
<evidence type="ECO:0000313" key="2">
    <source>
        <dbReference type="Proteomes" id="UP000799766"/>
    </source>
</evidence>
<dbReference type="EMBL" id="MU001686">
    <property type="protein sequence ID" value="KAF2455629.1"/>
    <property type="molecule type" value="Genomic_DNA"/>
</dbReference>
<dbReference type="AlphaFoldDB" id="A0A6A6NV67"/>
<organism evidence="1 2">
    <name type="scientific">Lineolata rhizophorae</name>
    <dbReference type="NCBI Taxonomy" id="578093"/>
    <lineage>
        <taxon>Eukaryota</taxon>
        <taxon>Fungi</taxon>
        <taxon>Dikarya</taxon>
        <taxon>Ascomycota</taxon>
        <taxon>Pezizomycotina</taxon>
        <taxon>Dothideomycetes</taxon>
        <taxon>Dothideomycetes incertae sedis</taxon>
        <taxon>Lineolatales</taxon>
        <taxon>Lineolataceae</taxon>
        <taxon>Lineolata</taxon>
    </lineage>
</organism>
<evidence type="ECO:0000313" key="1">
    <source>
        <dbReference type="EMBL" id="KAF2455629.1"/>
    </source>
</evidence>
<accession>A0A6A6NV67</accession>
<keyword evidence="2" id="KW-1185">Reference proteome</keyword>
<reference evidence="1" key="1">
    <citation type="journal article" date="2020" name="Stud. Mycol.">
        <title>101 Dothideomycetes genomes: a test case for predicting lifestyles and emergence of pathogens.</title>
        <authorList>
            <person name="Haridas S."/>
            <person name="Albert R."/>
            <person name="Binder M."/>
            <person name="Bloem J."/>
            <person name="Labutti K."/>
            <person name="Salamov A."/>
            <person name="Andreopoulos B."/>
            <person name="Baker S."/>
            <person name="Barry K."/>
            <person name="Bills G."/>
            <person name="Bluhm B."/>
            <person name="Cannon C."/>
            <person name="Castanera R."/>
            <person name="Culley D."/>
            <person name="Daum C."/>
            <person name="Ezra D."/>
            <person name="Gonzalez J."/>
            <person name="Henrissat B."/>
            <person name="Kuo A."/>
            <person name="Liang C."/>
            <person name="Lipzen A."/>
            <person name="Lutzoni F."/>
            <person name="Magnuson J."/>
            <person name="Mondo S."/>
            <person name="Nolan M."/>
            <person name="Ohm R."/>
            <person name="Pangilinan J."/>
            <person name="Park H.-J."/>
            <person name="Ramirez L."/>
            <person name="Alfaro M."/>
            <person name="Sun H."/>
            <person name="Tritt A."/>
            <person name="Yoshinaga Y."/>
            <person name="Zwiers L.-H."/>
            <person name="Turgeon B."/>
            <person name="Goodwin S."/>
            <person name="Spatafora J."/>
            <person name="Crous P."/>
            <person name="Grigoriev I."/>
        </authorList>
    </citation>
    <scope>NUCLEOTIDE SEQUENCE</scope>
    <source>
        <strain evidence="1">ATCC 16933</strain>
    </source>
</reference>
<dbReference type="Proteomes" id="UP000799766">
    <property type="component" value="Unassembled WGS sequence"/>
</dbReference>
<gene>
    <name evidence="1" type="ORF">BDY21DRAFT_349880</name>
</gene>
<sequence>MRALLGETDGDERYYWAPPARWEILYIGHCGDFFEPWRYGSLAHRTWPDDTLPGLARMHPTTAAYLRAWGVPDQTRMVHRSYWPLCTFAYGVSRASARRIVDDLAPREPDQGCMAWDVRILEACRDDGWLCYSANPELFHHTEEPSEIGRVDLGDHDDHRRLAHGTPNIACGARSKSFVTEDPDTLAYLRDAVGERGECLVDHMEEDMRRWP</sequence>